<dbReference type="Proteomes" id="UP001157502">
    <property type="component" value="Chromosome 9"/>
</dbReference>
<reference evidence="1" key="1">
    <citation type="submission" date="2021-05" db="EMBL/GenBank/DDBJ databases">
        <authorList>
            <person name="Pan Q."/>
            <person name="Jouanno E."/>
            <person name="Zahm M."/>
            <person name="Klopp C."/>
            <person name="Cabau C."/>
            <person name="Louis A."/>
            <person name="Berthelot C."/>
            <person name="Parey E."/>
            <person name="Roest Crollius H."/>
            <person name="Montfort J."/>
            <person name="Robinson-Rechavi M."/>
            <person name="Bouchez O."/>
            <person name="Lampietro C."/>
            <person name="Lopez Roques C."/>
            <person name="Donnadieu C."/>
            <person name="Postlethwait J."/>
            <person name="Bobe J."/>
            <person name="Dillon D."/>
            <person name="Chandos A."/>
            <person name="von Hippel F."/>
            <person name="Guiguen Y."/>
        </authorList>
    </citation>
    <scope>NUCLEOTIDE SEQUENCE</scope>
    <source>
        <strain evidence="1">YG-Jan2019</strain>
    </source>
</reference>
<evidence type="ECO:0000313" key="2">
    <source>
        <dbReference type="Proteomes" id="UP001157502"/>
    </source>
</evidence>
<accession>A0ACC2GTR5</accession>
<keyword evidence="2" id="KW-1185">Reference proteome</keyword>
<proteinExistence type="predicted"/>
<evidence type="ECO:0000313" key="1">
    <source>
        <dbReference type="EMBL" id="KAJ8006972.1"/>
    </source>
</evidence>
<protein>
    <submittedName>
        <fullName evidence="1">Uncharacterized protein</fullName>
    </submittedName>
</protein>
<name>A0ACC2GTR5_DALPE</name>
<organism evidence="1 2">
    <name type="scientific">Dallia pectoralis</name>
    <name type="common">Alaska blackfish</name>
    <dbReference type="NCBI Taxonomy" id="75939"/>
    <lineage>
        <taxon>Eukaryota</taxon>
        <taxon>Metazoa</taxon>
        <taxon>Chordata</taxon>
        <taxon>Craniata</taxon>
        <taxon>Vertebrata</taxon>
        <taxon>Euteleostomi</taxon>
        <taxon>Actinopterygii</taxon>
        <taxon>Neopterygii</taxon>
        <taxon>Teleostei</taxon>
        <taxon>Protacanthopterygii</taxon>
        <taxon>Esociformes</taxon>
        <taxon>Umbridae</taxon>
        <taxon>Dallia</taxon>
    </lineage>
</organism>
<comment type="caution">
    <text evidence="1">The sequence shown here is derived from an EMBL/GenBank/DDBJ whole genome shotgun (WGS) entry which is preliminary data.</text>
</comment>
<sequence length="119" mass="13565">MEKRGQRKIEDKSLLAFAAHIDQVYAPIDYSNDLFDCQSPTFPFLGGFRALHLLEDLLAALEMMDQDEREGLRCQIPDTTADDCMKMVMITSWKTEPSPLMFLSYGPGHSDDQEDAMTR</sequence>
<dbReference type="EMBL" id="CM055736">
    <property type="protein sequence ID" value="KAJ8006972.1"/>
    <property type="molecule type" value="Genomic_DNA"/>
</dbReference>
<gene>
    <name evidence="1" type="ORF">DPEC_G00112740</name>
</gene>